<feature type="signal peptide" evidence="2">
    <location>
        <begin position="1"/>
        <end position="22"/>
    </location>
</feature>
<sequence>MDKFRRSLLLAPLALTATAAAAQTAAPDTAKVVPGWPAPTATIDLWPKGVAGQVHPDMKEVVEETSTDPAIKFRRVQGISKPRMAVFPAANPTGGAMLIIPGGGFWWNYFDHEGYALADYLNQHGITCFVLFYRLANDGWDNKADVATIDAQRAMRLIRKHAAQYKLDPKRVGVIGFSAGGFITASLATRHAQALYTPVDDADALDARPSLAAPIYPVQSLDPAIAYDGTAPSLFGGPATAEQIARYAPDHNIDARTPPVFLTHAEDDTTVPVANTTVFRDALKAKGITVETHLFARGGHGFGMKHDLDQPYHIWPQLFVNFARSQGLMG</sequence>
<dbReference type="RefSeq" id="WP_018081918.1">
    <property type="nucleotide sequence ID" value="NZ_AQWM01000009.1"/>
</dbReference>
<evidence type="ECO:0000256" key="2">
    <source>
        <dbReference type="SAM" id="SignalP"/>
    </source>
</evidence>
<accession>V4P563</accession>
<dbReference type="PATRIC" id="fig|1121022.4.peg.3032"/>
<dbReference type="eggNOG" id="COG0657">
    <property type="taxonomic scope" value="Bacteria"/>
</dbReference>
<evidence type="ECO:0000313" key="4">
    <source>
        <dbReference type="EMBL" id="ESQ89072.1"/>
    </source>
</evidence>
<name>V4P563_9CAUL</name>
<evidence type="ECO:0000256" key="1">
    <source>
        <dbReference type="ARBA" id="ARBA00022801"/>
    </source>
</evidence>
<keyword evidence="5" id="KW-1185">Reference proteome</keyword>
<feature type="chain" id="PRO_5004726746" description="BD-FAE-like domain-containing protein" evidence="2">
    <location>
        <begin position="23"/>
        <end position="330"/>
    </location>
</feature>
<feature type="domain" description="BD-FAE-like" evidence="3">
    <location>
        <begin position="97"/>
        <end position="283"/>
    </location>
</feature>
<dbReference type="STRING" id="1121022.GCA_000376105_02252"/>
<dbReference type="Pfam" id="PF20434">
    <property type="entry name" value="BD-FAE"/>
    <property type="match status" value="1"/>
</dbReference>
<keyword evidence="1" id="KW-0378">Hydrolase</keyword>
<reference evidence="4 5" key="1">
    <citation type="journal article" date="2014" name="Nature">
        <title>Sequential evolution of bacterial morphology by co-option of a developmental regulator.</title>
        <authorList>
            <person name="Jiang C."/>
            <person name="Brown P.J."/>
            <person name="Ducret A."/>
            <person name="Brun Y.V."/>
        </authorList>
    </citation>
    <scope>NUCLEOTIDE SEQUENCE [LARGE SCALE GENOMIC DNA]</scope>
    <source>
        <strain evidence="4 5">DSM 16100</strain>
    </source>
</reference>
<dbReference type="AlphaFoldDB" id="V4P563"/>
<dbReference type="GO" id="GO:0016787">
    <property type="term" value="F:hydrolase activity"/>
    <property type="evidence" value="ECO:0007669"/>
    <property type="project" value="UniProtKB-KW"/>
</dbReference>
<dbReference type="EMBL" id="AWGB01000032">
    <property type="protein sequence ID" value="ESQ89072.1"/>
    <property type="molecule type" value="Genomic_DNA"/>
</dbReference>
<dbReference type="InterPro" id="IPR050300">
    <property type="entry name" value="GDXG_lipolytic_enzyme"/>
</dbReference>
<evidence type="ECO:0000259" key="3">
    <source>
        <dbReference type="Pfam" id="PF20434"/>
    </source>
</evidence>
<organism evidence="4 5">
    <name type="scientific">Asticcacaulis benevestitus DSM 16100 = ATCC BAA-896</name>
    <dbReference type="NCBI Taxonomy" id="1121022"/>
    <lineage>
        <taxon>Bacteria</taxon>
        <taxon>Pseudomonadati</taxon>
        <taxon>Pseudomonadota</taxon>
        <taxon>Alphaproteobacteria</taxon>
        <taxon>Caulobacterales</taxon>
        <taxon>Caulobacteraceae</taxon>
        <taxon>Asticcacaulis</taxon>
    </lineage>
</organism>
<dbReference type="Proteomes" id="UP000017837">
    <property type="component" value="Unassembled WGS sequence"/>
</dbReference>
<dbReference type="Gene3D" id="3.40.50.1820">
    <property type="entry name" value="alpha/beta hydrolase"/>
    <property type="match status" value="1"/>
</dbReference>
<dbReference type="SUPFAM" id="SSF53474">
    <property type="entry name" value="alpha/beta-Hydrolases"/>
    <property type="match status" value="1"/>
</dbReference>
<keyword evidence="2" id="KW-0732">Signal</keyword>
<dbReference type="InterPro" id="IPR029058">
    <property type="entry name" value="AB_hydrolase_fold"/>
</dbReference>
<gene>
    <name evidence="4" type="ORF">ABENE_14905</name>
</gene>
<comment type="caution">
    <text evidence="4">The sequence shown here is derived from an EMBL/GenBank/DDBJ whole genome shotgun (WGS) entry which is preliminary data.</text>
</comment>
<dbReference type="PANTHER" id="PTHR48081:SF6">
    <property type="entry name" value="PEPTIDASE S9 PROLYL OLIGOPEPTIDASE CATALYTIC DOMAIN-CONTAINING PROTEIN"/>
    <property type="match status" value="1"/>
</dbReference>
<evidence type="ECO:0000313" key="5">
    <source>
        <dbReference type="Proteomes" id="UP000017837"/>
    </source>
</evidence>
<proteinExistence type="predicted"/>
<protein>
    <recommendedName>
        <fullName evidence="3">BD-FAE-like domain-containing protein</fullName>
    </recommendedName>
</protein>
<dbReference type="PROSITE" id="PS51318">
    <property type="entry name" value="TAT"/>
    <property type="match status" value="1"/>
</dbReference>
<dbReference type="InterPro" id="IPR049492">
    <property type="entry name" value="BD-FAE-like_dom"/>
</dbReference>
<dbReference type="PANTHER" id="PTHR48081">
    <property type="entry name" value="AB HYDROLASE SUPERFAMILY PROTEIN C4A8.06C"/>
    <property type="match status" value="1"/>
</dbReference>
<dbReference type="InterPro" id="IPR006311">
    <property type="entry name" value="TAT_signal"/>
</dbReference>